<evidence type="ECO:0000313" key="2">
    <source>
        <dbReference type="Proteomes" id="UP001409585"/>
    </source>
</evidence>
<proteinExistence type="predicted"/>
<accession>A0AAV3U4S4</accession>
<dbReference type="AlphaFoldDB" id="A0AAV3U4S4"/>
<evidence type="ECO:0000313" key="1">
    <source>
        <dbReference type="EMBL" id="GAA4947393.1"/>
    </source>
</evidence>
<dbReference type="Proteomes" id="UP001409585">
    <property type="component" value="Unassembled WGS sequence"/>
</dbReference>
<keyword evidence="2" id="KW-1185">Reference proteome</keyword>
<organism evidence="1 2">
    <name type="scientific">Halioxenophilus aromaticivorans</name>
    <dbReference type="NCBI Taxonomy" id="1306992"/>
    <lineage>
        <taxon>Bacteria</taxon>
        <taxon>Pseudomonadati</taxon>
        <taxon>Pseudomonadota</taxon>
        <taxon>Gammaproteobacteria</taxon>
        <taxon>Alteromonadales</taxon>
        <taxon>Alteromonadaceae</taxon>
        <taxon>Halioxenophilus</taxon>
    </lineage>
</organism>
<dbReference type="EMBL" id="BAABLX010000027">
    <property type="protein sequence ID" value="GAA4947393.1"/>
    <property type="molecule type" value="Genomic_DNA"/>
</dbReference>
<reference evidence="2" key="1">
    <citation type="journal article" date="2019" name="Int. J. Syst. Evol. Microbiol.">
        <title>The Global Catalogue of Microorganisms (GCM) 10K type strain sequencing project: providing services to taxonomists for standard genome sequencing and annotation.</title>
        <authorList>
            <consortium name="The Broad Institute Genomics Platform"/>
            <consortium name="The Broad Institute Genome Sequencing Center for Infectious Disease"/>
            <person name="Wu L."/>
            <person name="Ma J."/>
        </authorList>
    </citation>
    <scope>NUCLEOTIDE SEQUENCE [LARGE SCALE GENOMIC DNA]</scope>
    <source>
        <strain evidence="2">JCM 19134</strain>
    </source>
</reference>
<gene>
    <name evidence="1" type="ORF">GCM10025791_28710</name>
</gene>
<name>A0AAV3U4S4_9ALTE</name>
<sequence>MAANSVVPIAKPPTASAKIIKRFDVCSADKVNNSVVLRAQQVGKTRSYQRRVGGAMPVCLKKYDEERQIMWARAVKKETQYGVSYGV</sequence>
<comment type="caution">
    <text evidence="1">The sequence shown here is derived from an EMBL/GenBank/DDBJ whole genome shotgun (WGS) entry which is preliminary data.</text>
</comment>
<protein>
    <submittedName>
        <fullName evidence="1">Uncharacterized protein</fullName>
    </submittedName>
</protein>